<sequence length="117" mass="14270">MNNKEYLLKLTFKEKKQLVQNACFFYKKVKQIKTIINLKARGTKKETNPKIDEYDEMNKSIFEHILENLEPVYSLIITKVFLEKPKEETWYMDYFSKSTFYKRQHEAIDEFINMFYG</sequence>
<dbReference type="EMBL" id="AL445564">
    <property type="protein sequence ID" value="CAC13528.1"/>
    <property type="molecule type" value="Genomic_DNA"/>
</dbReference>
<reference evidence="1 2" key="1">
    <citation type="journal article" date="2001" name="Nucleic Acids Res.">
        <title>The complete genome sequence of the murine respiratory pathogen Mycoplasma pulmonis.</title>
        <authorList>
            <person name="Chambaud I."/>
            <person name="Heilig R."/>
            <person name="Ferris S."/>
            <person name="Barbe V."/>
            <person name="Samson D."/>
            <person name="Galisson F."/>
            <person name="Moszer I."/>
            <person name="Dybvig K."/>
            <person name="Wroblewski H."/>
            <person name="Viari A."/>
            <person name="Rocha E.P.C."/>
            <person name="Blanchard A."/>
        </authorList>
    </citation>
    <scope>NUCLEOTIDE SEQUENCE [LARGE SCALE GENOMIC DNA]</scope>
    <source>
        <strain evidence="1 2">UAB CTIP</strain>
    </source>
</reference>
<dbReference type="BioCyc" id="MPUL272635:G1GT6-362-MONOMER"/>
<proteinExistence type="predicted"/>
<dbReference type="InterPro" id="IPR058231">
    <property type="entry name" value="MG284-like_C"/>
</dbReference>
<accession>Q98QK6</accession>
<organism evidence="2">
    <name type="scientific">Mycoplasmopsis pulmonis (strain UAB CTIP)</name>
    <name type="common">Mycoplasma pulmonis</name>
    <dbReference type="NCBI Taxonomy" id="272635"/>
    <lineage>
        <taxon>Bacteria</taxon>
        <taxon>Bacillati</taxon>
        <taxon>Mycoplasmatota</taxon>
        <taxon>Mycoplasmoidales</taxon>
        <taxon>Metamycoplasmataceae</taxon>
        <taxon>Mycoplasmopsis</taxon>
    </lineage>
</organism>
<dbReference type="AlphaFoldDB" id="Q98QK6"/>
<dbReference type="KEGG" id="mpu:MYPU_3550"/>
<evidence type="ECO:0000313" key="1">
    <source>
        <dbReference type="EMBL" id="CAC13528.1"/>
    </source>
</evidence>
<protein>
    <submittedName>
        <fullName evidence="1">Uncharacterized protein</fullName>
    </submittedName>
</protein>
<dbReference type="Proteomes" id="UP000000528">
    <property type="component" value="Chromosome"/>
</dbReference>
<dbReference type="STRING" id="272635.gene:17576954"/>
<dbReference type="PIR" id="C90556">
    <property type="entry name" value="C90556"/>
</dbReference>
<keyword evidence="2" id="KW-1185">Reference proteome</keyword>
<gene>
    <name evidence="1" type="ordered locus">MYPU_3550</name>
</gene>
<dbReference type="NCBIfam" id="NF045770">
    <property type="entry name" value="MPN403_MG284_C"/>
    <property type="match status" value="1"/>
</dbReference>
<dbReference type="eggNOG" id="ENOG5030N5E">
    <property type="taxonomic scope" value="Bacteria"/>
</dbReference>
<name>Q98QK6_MYCPU</name>
<evidence type="ECO:0000313" key="2">
    <source>
        <dbReference type="Proteomes" id="UP000000528"/>
    </source>
</evidence>
<dbReference type="HOGENOM" id="CLU_1957157_0_0_14"/>
<dbReference type="RefSeq" id="WP_010925159.1">
    <property type="nucleotide sequence ID" value="NC_002771.1"/>
</dbReference>